<dbReference type="PANTHER" id="PTHR35848">
    <property type="entry name" value="OXALATE-BINDING PROTEIN"/>
    <property type="match status" value="1"/>
</dbReference>
<organism evidence="3 4">
    <name type="scientific">Anaerosacchariphilus hominis</name>
    <dbReference type="NCBI Taxonomy" id="2763017"/>
    <lineage>
        <taxon>Bacteria</taxon>
        <taxon>Bacillati</taxon>
        <taxon>Bacillota</taxon>
        <taxon>Clostridia</taxon>
        <taxon>Lachnospirales</taxon>
        <taxon>Lachnospiraceae</taxon>
        <taxon>Anaerosacchariphilus</taxon>
    </lineage>
</organism>
<evidence type="ECO:0000259" key="2">
    <source>
        <dbReference type="Pfam" id="PF07883"/>
    </source>
</evidence>
<evidence type="ECO:0000313" key="4">
    <source>
        <dbReference type="Proteomes" id="UP000649345"/>
    </source>
</evidence>
<dbReference type="InterPro" id="IPR051610">
    <property type="entry name" value="GPI/OXD"/>
</dbReference>
<gene>
    <name evidence="3" type="ORF">H8S44_05200</name>
</gene>
<comment type="caution">
    <text evidence="3">The sequence shown here is derived from an EMBL/GenBank/DDBJ whole genome shotgun (WGS) entry which is preliminary data.</text>
</comment>
<keyword evidence="1" id="KW-0479">Metal-binding</keyword>
<dbReference type="InterPro" id="IPR013096">
    <property type="entry name" value="Cupin_2"/>
</dbReference>
<evidence type="ECO:0000256" key="1">
    <source>
        <dbReference type="ARBA" id="ARBA00022723"/>
    </source>
</evidence>
<dbReference type="RefSeq" id="WP_186871582.1">
    <property type="nucleotide sequence ID" value="NZ_JACOOR010000003.1"/>
</dbReference>
<sequence length="303" mass="34365">MARIEFRNHPYTEGGIKNEPILITREKLGYFTYPDFDIPHSDLNTLLVSTPNLFAAYFELAPGCQYGPPDYHPNDEIYIVLEGELTQVSPFSGQAVTVKAGEALIMPKGCVHCGFNFGQTKAKMFSCSPGIVDDQLFPTDMDGKWNMYKRGTREEFPEPRPFYRNTKLGTVYDIGKWPCDFEEMRKETQYLYKVSEEDKLRVVRGLDFPILMKISVSNDAIQVGEYIIPAGGIQTRISEPDSHKGEECIFVVSGEMGVFMTESRETFKVMEGEAIYIPAGMEYSLMNYGHEQVHATFVITPSF</sequence>
<dbReference type="EMBL" id="JACOOR010000003">
    <property type="protein sequence ID" value="MBC5659168.1"/>
    <property type="molecule type" value="Genomic_DNA"/>
</dbReference>
<protein>
    <submittedName>
        <fullName evidence="3">Cupin domain-containing protein</fullName>
    </submittedName>
</protein>
<dbReference type="InterPro" id="IPR014710">
    <property type="entry name" value="RmlC-like_jellyroll"/>
</dbReference>
<proteinExistence type="predicted"/>
<dbReference type="Pfam" id="PF07883">
    <property type="entry name" value="Cupin_2"/>
    <property type="match status" value="2"/>
</dbReference>
<dbReference type="AlphaFoldDB" id="A0A923RLF6"/>
<dbReference type="GO" id="GO:0046872">
    <property type="term" value="F:metal ion binding"/>
    <property type="evidence" value="ECO:0007669"/>
    <property type="project" value="UniProtKB-KW"/>
</dbReference>
<reference evidence="3" key="1">
    <citation type="submission" date="2020-08" db="EMBL/GenBank/DDBJ databases">
        <title>Genome public.</title>
        <authorList>
            <person name="Liu C."/>
            <person name="Sun Q."/>
        </authorList>
    </citation>
    <scope>NUCLEOTIDE SEQUENCE</scope>
    <source>
        <strain evidence="3">NSJ-68</strain>
    </source>
</reference>
<feature type="domain" description="Cupin type-2" evidence="2">
    <location>
        <begin position="238"/>
        <end position="298"/>
    </location>
</feature>
<feature type="domain" description="Cupin type-2" evidence="2">
    <location>
        <begin position="57"/>
        <end position="125"/>
    </location>
</feature>
<accession>A0A923RLF6</accession>
<evidence type="ECO:0000313" key="3">
    <source>
        <dbReference type="EMBL" id="MBC5659168.1"/>
    </source>
</evidence>
<name>A0A923RLF6_9FIRM</name>
<dbReference type="Gene3D" id="2.60.120.10">
    <property type="entry name" value="Jelly Rolls"/>
    <property type="match status" value="2"/>
</dbReference>
<dbReference type="InterPro" id="IPR011051">
    <property type="entry name" value="RmlC_Cupin_sf"/>
</dbReference>
<dbReference type="CDD" id="cd02209">
    <property type="entry name" value="cupin_XRE_C"/>
    <property type="match status" value="1"/>
</dbReference>
<dbReference type="Proteomes" id="UP000649345">
    <property type="component" value="Unassembled WGS sequence"/>
</dbReference>
<dbReference type="SUPFAM" id="SSF51182">
    <property type="entry name" value="RmlC-like cupins"/>
    <property type="match status" value="2"/>
</dbReference>
<keyword evidence="4" id="KW-1185">Reference proteome</keyword>